<dbReference type="InterPro" id="IPR004358">
    <property type="entry name" value="Sig_transdc_His_kin-like_C"/>
</dbReference>
<dbReference type="InterPro" id="IPR036890">
    <property type="entry name" value="HATPase_C_sf"/>
</dbReference>
<dbReference type="Pfam" id="PF02518">
    <property type="entry name" value="HATPase_c"/>
    <property type="match status" value="1"/>
</dbReference>
<keyword evidence="5" id="KW-0808">Transferase</keyword>
<evidence type="ECO:0000256" key="10">
    <source>
        <dbReference type="ARBA" id="ARBA00023136"/>
    </source>
</evidence>
<evidence type="ECO:0000256" key="2">
    <source>
        <dbReference type="ARBA" id="ARBA00004236"/>
    </source>
</evidence>
<evidence type="ECO:0000256" key="5">
    <source>
        <dbReference type="ARBA" id="ARBA00022679"/>
    </source>
</evidence>
<evidence type="ECO:0000256" key="3">
    <source>
        <dbReference type="ARBA" id="ARBA00012438"/>
    </source>
</evidence>
<dbReference type="Gene3D" id="3.30.565.10">
    <property type="entry name" value="Histidine kinase-like ATPase, C-terminal domain"/>
    <property type="match status" value="1"/>
</dbReference>
<dbReference type="EMBL" id="BLPG01000001">
    <property type="protein sequence ID" value="GFJ87754.1"/>
    <property type="molecule type" value="Genomic_DNA"/>
</dbReference>
<dbReference type="EC" id="2.7.13.3" evidence="3"/>
<dbReference type="Proteomes" id="UP000482960">
    <property type="component" value="Unassembled WGS sequence"/>
</dbReference>
<feature type="domain" description="Histidine kinase" evidence="12">
    <location>
        <begin position="76"/>
        <end position="291"/>
    </location>
</feature>
<dbReference type="PROSITE" id="PS50109">
    <property type="entry name" value="HIS_KIN"/>
    <property type="match status" value="1"/>
</dbReference>
<reference evidence="13 14" key="2">
    <citation type="submission" date="2020-03" db="EMBL/GenBank/DDBJ databases">
        <authorList>
            <person name="Ichikawa N."/>
            <person name="Kimura A."/>
            <person name="Kitahashi Y."/>
            <person name="Uohara A."/>
        </authorList>
    </citation>
    <scope>NUCLEOTIDE SEQUENCE [LARGE SCALE GENOMIC DNA]</scope>
    <source>
        <strain evidence="13 14">NBRC 108638</strain>
    </source>
</reference>
<evidence type="ECO:0000313" key="14">
    <source>
        <dbReference type="Proteomes" id="UP000482960"/>
    </source>
</evidence>
<dbReference type="SMART" id="SM00388">
    <property type="entry name" value="HisKA"/>
    <property type="match status" value="1"/>
</dbReference>
<evidence type="ECO:0000256" key="1">
    <source>
        <dbReference type="ARBA" id="ARBA00000085"/>
    </source>
</evidence>
<dbReference type="Pfam" id="PF00512">
    <property type="entry name" value="HisKA"/>
    <property type="match status" value="1"/>
</dbReference>
<dbReference type="PRINTS" id="PR00344">
    <property type="entry name" value="BCTRLSENSOR"/>
</dbReference>
<dbReference type="PANTHER" id="PTHR45436:SF5">
    <property type="entry name" value="SENSOR HISTIDINE KINASE TRCS"/>
    <property type="match status" value="1"/>
</dbReference>
<dbReference type="SUPFAM" id="SSF47384">
    <property type="entry name" value="Homodimeric domain of signal transducing histidine kinase"/>
    <property type="match status" value="1"/>
</dbReference>
<protein>
    <recommendedName>
        <fullName evidence="3">histidine kinase</fullName>
        <ecNumber evidence="3">2.7.13.3</ecNumber>
    </recommendedName>
</protein>
<accession>A0A6V8KV88</accession>
<dbReference type="CDD" id="cd00082">
    <property type="entry name" value="HisKA"/>
    <property type="match status" value="1"/>
</dbReference>
<feature type="transmembrane region" description="Helical" evidence="11">
    <location>
        <begin position="12"/>
        <end position="35"/>
    </location>
</feature>
<keyword evidence="4" id="KW-0597">Phosphoprotein</keyword>
<proteinExistence type="predicted"/>
<dbReference type="PANTHER" id="PTHR45436">
    <property type="entry name" value="SENSOR HISTIDINE KINASE YKOH"/>
    <property type="match status" value="1"/>
</dbReference>
<dbReference type="InterPro" id="IPR036097">
    <property type="entry name" value="HisK_dim/P_sf"/>
</dbReference>
<reference evidence="13 14" key="1">
    <citation type="submission" date="2020-03" db="EMBL/GenBank/DDBJ databases">
        <title>Whole genome shotgun sequence of Phytohabitans rumicis NBRC 108638.</title>
        <authorList>
            <person name="Komaki H."/>
            <person name="Tamura T."/>
        </authorList>
    </citation>
    <scope>NUCLEOTIDE SEQUENCE [LARGE SCALE GENOMIC DNA]</scope>
    <source>
        <strain evidence="13 14">NBRC 108638</strain>
    </source>
</reference>
<evidence type="ECO:0000313" key="13">
    <source>
        <dbReference type="EMBL" id="GFJ87754.1"/>
    </source>
</evidence>
<comment type="catalytic activity">
    <reaction evidence="1">
        <text>ATP + protein L-histidine = ADP + protein N-phospho-L-histidine.</text>
        <dbReference type="EC" id="2.7.13.3"/>
    </reaction>
</comment>
<dbReference type="GO" id="GO:0000155">
    <property type="term" value="F:phosphorelay sensor kinase activity"/>
    <property type="evidence" value="ECO:0007669"/>
    <property type="project" value="InterPro"/>
</dbReference>
<dbReference type="GO" id="GO:0005886">
    <property type="term" value="C:plasma membrane"/>
    <property type="evidence" value="ECO:0007669"/>
    <property type="project" value="UniProtKB-SubCell"/>
</dbReference>
<comment type="caution">
    <text evidence="13">The sequence shown here is derived from an EMBL/GenBank/DDBJ whole genome shotgun (WGS) entry which is preliminary data.</text>
</comment>
<dbReference type="InterPro" id="IPR005467">
    <property type="entry name" value="His_kinase_dom"/>
</dbReference>
<evidence type="ECO:0000256" key="4">
    <source>
        <dbReference type="ARBA" id="ARBA00022553"/>
    </source>
</evidence>
<dbReference type="InterPro" id="IPR003594">
    <property type="entry name" value="HATPase_dom"/>
</dbReference>
<dbReference type="InterPro" id="IPR003661">
    <property type="entry name" value="HisK_dim/P_dom"/>
</dbReference>
<evidence type="ECO:0000256" key="9">
    <source>
        <dbReference type="ARBA" id="ARBA00023012"/>
    </source>
</evidence>
<dbReference type="InterPro" id="IPR050428">
    <property type="entry name" value="TCS_sensor_his_kinase"/>
</dbReference>
<evidence type="ECO:0000256" key="11">
    <source>
        <dbReference type="SAM" id="Phobius"/>
    </source>
</evidence>
<evidence type="ECO:0000256" key="7">
    <source>
        <dbReference type="ARBA" id="ARBA00022777"/>
    </source>
</evidence>
<dbReference type="Gene3D" id="1.10.287.130">
    <property type="match status" value="1"/>
</dbReference>
<organism evidence="13 14">
    <name type="scientific">Phytohabitans rumicis</name>
    <dbReference type="NCBI Taxonomy" id="1076125"/>
    <lineage>
        <taxon>Bacteria</taxon>
        <taxon>Bacillati</taxon>
        <taxon>Actinomycetota</taxon>
        <taxon>Actinomycetes</taxon>
        <taxon>Micromonosporales</taxon>
        <taxon>Micromonosporaceae</taxon>
    </lineage>
</organism>
<keyword evidence="10 11" id="KW-0472">Membrane</keyword>
<dbReference type="SMART" id="SM00387">
    <property type="entry name" value="HATPase_c"/>
    <property type="match status" value="1"/>
</dbReference>
<keyword evidence="6 11" id="KW-0812">Transmembrane</keyword>
<evidence type="ECO:0000256" key="6">
    <source>
        <dbReference type="ARBA" id="ARBA00022692"/>
    </source>
</evidence>
<dbReference type="AlphaFoldDB" id="A0A6V8KV88"/>
<keyword evidence="7" id="KW-0418">Kinase</keyword>
<sequence length="348" mass="37299">MIGAPHNRERRILCRVRLVVASSLAAAVSGTVLMVGGLACLLVGLVVASTFGVLVAWRALHPMVQLLDRRRRFVADASHELRAPLTRLHVRGQLLLRRAEELPEPLVTELRRMVAGTRELGEVLDDMLRTARLWSDAPGSERVDLDAVATDLLAAEAGRLAERKLVAVLRVGPEPLVVLGVKPALRRMLSALLDNAIGHTPPQGRITVSIATVDHGRTVELVVGDTGVGFDPVQHRTMFDRFSRGAAGQGQRFGIGLALTREVVESHGGTIAGVGQPGRGARFIVRLPAAPPRRPSKNILRSVHNHRCRCAAVAAHASIGGTCRDASAVDRADLDSVVHTPAGPPLWP</sequence>
<gene>
    <name evidence="13" type="ORF">Prum_013960</name>
</gene>
<keyword evidence="8 11" id="KW-1133">Transmembrane helix</keyword>
<keyword evidence="9" id="KW-0902">Two-component regulatory system</keyword>
<name>A0A6V8KV88_9ACTN</name>
<comment type="subcellular location">
    <subcellularLocation>
        <location evidence="2">Cell membrane</location>
    </subcellularLocation>
</comment>
<evidence type="ECO:0000259" key="12">
    <source>
        <dbReference type="PROSITE" id="PS50109"/>
    </source>
</evidence>
<keyword evidence="14" id="KW-1185">Reference proteome</keyword>
<feature type="transmembrane region" description="Helical" evidence="11">
    <location>
        <begin position="41"/>
        <end position="60"/>
    </location>
</feature>
<evidence type="ECO:0000256" key="8">
    <source>
        <dbReference type="ARBA" id="ARBA00022989"/>
    </source>
</evidence>
<dbReference type="SUPFAM" id="SSF55874">
    <property type="entry name" value="ATPase domain of HSP90 chaperone/DNA topoisomerase II/histidine kinase"/>
    <property type="match status" value="1"/>
</dbReference>